<gene>
    <name evidence="1" type="ORF">IQ22_04441</name>
</gene>
<organism evidence="1 2">
    <name type="scientific">Pseudomonas duriflava</name>
    <dbReference type="NCBI Taxonomy" id="459528"/>
    <lineage>
        <taxon>Bacteria</taxon>
        <taxon>Pseudomonadati</taxon>
        <taxon>Pseudomonadota</taxon>
        <taxon>Gammaproteobacteria</taxon>
        <taxon>Pseudomonadales</taxon>
        <taxon>Pseudomonadaceae</taxon>
        <taxon>Pseudomonas</taxon>
    </lineage>
</organism>
<dbReference type="RefSeq" id="WP_145145898.1">
    <property type="nucleotide sequence ID" value="NZ_VLKY01000028.1"/>
</dbReference>
<dbReference type="AlphaFoldDB" id="A0A562PR35"/>
<evidence type="ECO:0000313" key="1">
    <source>
        <dbReference type="EMBL" id="TWI46869.1"/>
    </source>
</evidence>
<dbReference type="EMBL" id="VLKY01000028">
    <property type="protein sequence ID" value="TWI46869.1"/>
    <property type="molecule type" value="Genomic_DNA"/>
</dbReference>
<keyword evidence="2" id="KW-1185">Reference proteome</keyword>
<protein>
    <submittedName>
        <fullName evidence="1">Uncharacterized protein</fullName>
    </submittedName>
</protein>
<comment type="caution">
    <text evidence="1">The sequence shown here is derived from an EMBL/GenBank/DDBJ whole genome shotgun (WGS) entry which is preliminary data.</text>
</comment>
<evidence type="ECO:0000313" key="2">
    <source>
        <dbReference type="Proteomes" id="UP000316905"/>
    </source>
</evidence>
<dbReference type="Proteomes" id="UP000316905">
    <property type="component" value="Unassembled WGS sequence"/>
</dbReference>
<proteinExistence type="predicted"/>
<accession>A0A562PR35</accession>
<sequence length="84" mass="9317">MTIAELIEVLSTFPPDHQVLVESADEGFDGIQMVRMISVGFIPLSPLPKVQTVLQDKWEFMLCNQESQAIPFDSAVVIEGLRIG</sequence>
<reference evidence="1 2" key="1">
    <citation type="journal article" date="2015" name="Stand. Genomic Sci.">
        <title>Genomic Encyclopedia of Bacterial and Archaeal Type Strains, Phase III: the genomes of soil and plant-associated and newly described type strains.</title>
        <authorList>
            <person name="Whitman W.B."/>
            <person name="Woyke T."/>
            <person name="Klenk H.P."/>
            <person name="Zhou Y."/>
            <person name="Lilburn T.G."/>
            <person name="Beck B.J."/>
            <person name="De Vos P."/>
            <person name="Vandamme P."/>
            <person name="Eisen J.A."/>
            <person name="Garrity G."/>
            <person name="Hugenholtz P."/>
            <person name="Kyrpides N.C."/>
        </authorList>
    </citation>
    <scope>NUCLEOTIDE SEQUENCE [LARGE SCALE GENOMIC DNA]</scope>
    <source>
        <strain evidence="1 2">CGMCC 1.6858</strain>
    </source>
</reference>
<dbReference type="OrthoDB" id="6899227at2"/>
<name>A0A562PR35_9PSED</name>